<evidence type="ECO:0000256" key="1">
    <source>
        <dbReference type="ARBA" id="ARBA00004687"/>
    </source>
</evidence>
<dbReference type="PIRSF" id="PIRSF019663">
    <property type="entry name" value="Legumain"/>
    <property type="match status" value="1"/>
</dbReference>
<dbReference type="InterPro" id="IPR028361">
    <property type="entry name" value="GPI_transamidase"/>
</dbReference>
<comment type="similarity">
    <text evidence="2">Belongs to the peptidase C13 family.</text>
</comment>
<comment type="caution">
    <text evidence="7">The sequence shown here is derived from an EMBL/GenBank/DDBJ whole genome shotgun (WGS) entry which is preliminary data.</text>
</comment>
<keyword evidence="5" id="KW-1133">Transmembrane helix</keyword>
<dbReference type="PRINTS" id="PR00776">
    <property type="entry name" value="HEMOGLOBNASE"/>
</dbReference>
<gene>
    <name evidence="7" type="ORF">M0813_04016</name>
</gene>
<reference evidence="7" key="1">
    <citation type="submission" date="2022-08" db="EMBL/GenBank/DDBJ databases">
        <title>Novel sulfate-reducing endosymbionts in the free-living metamonad Anaeramoeba.</title>
        <authorList>
            <person name="Jerlstrom-Hultqvist J."/>
            <person name="Cepicka I."/>
            <person name="Gallot-Lavallee L."/>
            <person name="Salas-Leiva D."/>
            <person name="Curtis B.A."/>
            <person name="Zahonova K."/>
            <person name="Pipaliya S."/>
            <person name="Dacks J."/>
            <person name="Roger A.J."/>
        </authorList>
    </citation>
    <scope>NUCLEOTIDE SEQUENCE</scope>
    <source>
        <strain evidence="7">Schooner1</strain>
    </source>
</reference>
<evidence type="ECO:0000313" key="7">
    <source>
        <dbReference type="EMBL" id="KAJ6234213.1"/>
    </source>
</evidence>
<dbReference type="Gene3D" id="3.40.50.1460">
    <property type="match status" value="1"/>
</dbReference>
<feature type="signal peptide" evidence="6">
    <location>
        <begin position="1"/>
        <end position="25"/>
    </location>
</feature>
<keyword evidence="4 6" id="KW-0732">Signal</keyword>
<sequence length="398" mass="46391">MKQKYFSCILLLCILLNLFFPTCLSSRTSQHNNNWAVIVCSSRFWFNYRHVANALSFYHTVKRLGIPDSNIILMLADDWACNARNCFPGKIFNNKDHNLNLYGTNVEIDYRGYEVNVENFLRLLTGRHEPDVPRNKRLLTDSGSNILVYLTGHGGNEFLKFQDSEEVSSKDIADAFEQMYQKKRYNEILFIIETCQANTLFNKFYSPNIAAIGCSELGENSYSHHFDSSIGVQVIDSFTYYSLNFLNNIKPGDSHTTLEKYFNSMTPKQIRSQPRLEFFQFQRNPREVLVSDFFGSIHDVVSHPIYDYSFQNDNHNQNGNIDANGEKENANRNDNFQLKNQFQHRDKAQPNIKISNQFQHNLEDEAIELSDNYFRLGMIILIFLIFFFALIEKIITQK</sequence>
<feature type="chain" id="PRO_5045239235" evidence="6">
    <location>
        <begin position="26"/>
        <end position="398"/>
    </location>
</feature>
<keyword evidence="8" id="KW-1185">Reference proteome</keyword>
<protein>
    <submittedName>
        <fullName evidence="7">Gpi-anchor transamidase</fullName>
    </submittedName>
</protein>
<feature type="transmembrane region" description="Helical" evidence="5">
    <location>
        <begin position="373"/>
        <end position="391"/>
    </location>
</feature>
<evidence type="ECO:0000313" key="8">
    <source>
        <dbReference type="Proteomes" id="UP001150062"/>
    </source>
</evidence>
<organism evidence="7 8">
    <name type="scientific">Anaeramoeba flamelloides</name>
    <dbReference type="NCBI Taxonomy" id="1746091"/>
    <lineage>
        <taxon>Eukaryota</taxon>
        <taxon>Metamonada</taxon>
        <taxon>Anaeramoebidae</taxon>
        <taxon>Anaeramoeba</taxon>
    </lineage>
</organism>
<evidence type="ECO:0000256" key="2">
    <source>
        <dbReference type="ARBA" id="ARBA00009941"/>
    </source>
</evidence>
<name>A0ABQ8XR23_9EUKA</name>
<evidence type="ECO:0000256" key="3">
    <source>
        <dbReference type="ARBA" id="ARBA00022502"/>
    </source>
</evidence>
<keyword evidence="3" id="KW-0337">GPI-anchor biosynthesis</keyword>
<accession>A0ABQ8XR23</accession>
<keyword evidence="5" id="KW-0472">Membrane</keyword>
<comment type="pathway">
    <text evidence="1">Glycolipid biosynthesis; glycosylphosphatidylinositol-anchor biosynthesis.</text>
</comment>
<evidence type="ECO:0000256" key="5">
    <source>
        <dbReference type="SAM" id="Phobius"/>
    </source>
</evidence>
<keyword evidence="5" id="KW-0812">Transmembrane</keyword>
<dbReference type="EMBL" id="JAOAOG010000271">
    <property type="protein sequence ID" value="KAJ6234213.1"/>
    <property type="molecule type" value="Genomic_DNA"/>
</dbReference>
<proteinExistence type="inferred from homology"/>
<dbReference type="InterPro" id="IPR001096">
    <property type="entry name" value="Peptidase_C13"/>
</dbReference>
<dbReference type="PANTHER" id="PTHR48067">
    <property type="entry name" value="GPI-ANCHOR TRANSAMIDASE"/>
    <property type="match status" value="1"/>
</dbReference>
<evidence type="ECO:0000256" key="4">
    <source>
        <dbReference type="ARBA" id="ARBA00022729"/>
    </source>
</evidence>
<dbReference type="Proteomes" id="UP001150062">
    <property type="component" value="Unassembled WGS sequence"/>
</dbReference>
<dbReference type="PANTHER" id="PTHR48067:SF1">
    <property type="entry name" value="GPI-ANCHOR TRANSAMIDASE"/>
    <property type="match status" value="1"/>
</dbReference>
<evidence type="ECO:0000256" key="6">
    <source>
        <dbReference type="SAM" id="SignalP"/>
    </source>
</evidence>
<dbReference type="PIRSF" id="PIRSF500138">
    <property type="entry name" value="GPI8"/>
    <property type="match status" value="1"/>
</dbReference>
<dbReference type="Pfam" id="PF01650">
    <property type="entry name" value="Peptidase_C13"/>
    <property type="match status" value="1"/>
</dbReference>